<dbReference type="GO" id="GO:0003964">
    <property type="term" value="F:RNA-directed DNA polymerase activity"/>
    <property type="evidence" value="ECO:0007669"/>
    <property type="project" value="UniProtKB-KW"/>
</dbReference>
<keyword evidence="4" id="KW-1185">Reference proteome</keyword>
<reference evidence="3" key="1">
    <citation type="submission" date="2020-09" db="EMBL/GenBank/DDBJ databases">
        <title>Genome-Enabled Discovery of Anthraquinone Biosynthesis in Senna tora.</title>
        <authorList>
            <person name="Kang S.-H."/>
            <person name="Pandey R.P."/>
            <person name="Lee C.-M."/>
            <person name="Sim J.-S."/>
            <person name="Jeong J.-T."/>
            <person name="Choi B.-S."/>
            <person name="Jung M."/>
            <person name="Ginzburg D."/>
            <person name="Zhao K."/>
            <person name="Won S.Y."/>
            <person name="Oh T.-J."/>
            <person name="Yu Y."/>
            <person name="Kim N.-H."/>
            <person name="Lee O.R."/>
            <person name="Lee T.-H."/>
            <person name="Bashyal P."/>
            <person name="Kim T.-S."/>
            <person name="Lee W.-H."/>
            <person name="Kawkins C."/>
            <person name="Kim C.-K."/>
            <person name="Kim J.S."/>
            <person name="Ahn B.O."/>
            <person name="Rhee S.Y."/>
            <person name="Sohng J.K."/>
        </authorList>
    </citation>
    <scope>NUCLEOTIDE SEQUENCE</scope>
    <source>
        <tissue evidence="3">Leaf</tissue>
    </source>
</reference>
<dbReference type="SUPFAM" id="SSF53098">
    <property type="entry name" value="Ribonuclease H-like"/>
    <property type="match status" value="1"/>
</dbReference>
<evidence type="ECO:0000259" key="2">
    <source>
        <dbReference type="Pfam" id="PF13456"/>
    </source>
</evidence>
<dbReference type="PANTHER" id="PTHR33116:SF70">
    <property type="entry name" value="NON-LTR RETROELEMENT REVERSE TRANSCRIPTASE-LIKE PROTEIN"/>
    <property type="match status" value="1"/>
</dbReference>
<protein>
    <submittedName>
        <fullName evidence="3">Reverse transcriptase</fullName>
    </submittedName>
</protein>
<organism evidence="3 4">
    <name type="scientific">Senna tora</name>
    <dbReference type="NCBI Taxonomy" id="362788"/>
    <lineage>
        <taxon>Eukaryota</taxon>
        <taxon>Viridiplantae</taxon>
        <taxon>Streptophyta</taxon>
        <taxon>Embryophyta</taxon>
        <taxon>Tracheophyta</taxon>
        <taxon>Spermatophyta</taxon>
        <taxon>Magnoliopsida</taxon>
        <taxon>eudicotyledons</taxon>
        <taxon>Gunneridae</taxon>
        <taxon>Pentapetalae</taxon>
        <taxon>rosids</taxon>
        <taxon>fabids</taxon>
        <taxon>Fabales</taxon>
        <taxon>Fabaceae</taxon>
        <taxon>Caesalpinioideae</taxon>
        <taxon>Cassia clade</taxon>
        <taxon>Senna</taxon>
    </lineage>
</organism>
<feature type="compositionally biased region" description="Pro residues" evidence="1">
    <location>
        <begin position="80"/>
        <end position="98"/>
    </location>
</feature>
<feature type="compositionally biased region" description="Low complexity" evidence="1">
    <location>
        <begin position="59"/>
        <end position="79"/>
    </location>
</feature>
<dbReference type="InterPro" id="IPR044730">
    <property type="entry name" value="RNase_H-like_dom_plant"/>
</dbReference>
<dbReference type="PANTHER" id="PTHR33116">
    <property type="entry name" value="REVERSE TRANSCRIPTASE ZINC-BINDING DOMAIN-CONTAINING PROTEIN-RELATED-RELATED"/>
    <property type="match status" value="1"/>
</dbReference>
<dbReference type="CDD" id="cd06222">
    <property type="entry name" value="RNase_H_like"/>
    <property type="match status" value="1"/>
</dbReference>
<dbReference type="GO" id="GO:0003676">
    <property type="term" value="F:nucleic acid binding"/>
    <property type="evidence" value="ECO:0007669"/>
    <property type="project" value="InterPro"/>
</dbReference>
<keyword evidence="3" id="KW-0548">Nucleotidyltransferase</keyword>
<feature type="region of interest" description="Disordered" evidence="1">
    <location>
        <begin position="182"/>
        <end position="216"/>
    </location>
</feature>
<dbReference type="Pfam" id="PF13456">
    <property type="entry name" value="RVT_3"/>
    <property type="match status" value="1"/>
</dbReference>
<feature type="compositionally biased region" description="Low complexity" evidence="1">
    <location>
        <begin position="7"/>
        <end position="25"/>
    </location>
</feature>
<dbReference type="InterPro" id="IPR036397">
    <property type="entry name" value="RNaseH_sf"/>
</dbReference>
<name>A0A834W3J5_9FABA</name>
<keyword evidence="3" id="KW-0808">Transferase</keyword>
<accession>A0A834W3J5</accession>
<dbReference type="InterPro" id="IPR012337">
    <property type="entry name" value="RNaseH-like_sf"/>
</dbReference>
<dbReference type="OrthoDB" id="1434605at2759"/>
<dbReference type="InterPro" id="IPR002156">
    <property type="entry name" value="RNaseH_domain"/>
</dbReference>
<keyword evidence="3" id="KW-0695">RNA-directed DNA polymerase</keyword>
<feature type="compositionally biased region" description="Polar residues" evidence="1">
    <location>
        <begin position="192"/>
        <end position="211"/>
    </location>
</feature>
<dbReference type="Proteomes" id="UP000634136">
    <property type="component" value="Unassembled WGS sequence"/>
</dbReference>
<evidence type="ECO:0000256" key="1">
    <source>
        <dbReference type="SAM" id="MobiDB-lite"/>
    </source>
</evidence>
<sequence>MANRKNSSSSPPLTPSSPLTSFLSSHAKPPLPPLRPSQRPRISMLPENPFPNPPPHLQSLNPNLPHTLHPLLSSQLPLLPSCPPPNLPNPSNPTPPNSPTSNQNTQTHPEFSLVVIPLVWPTPPNLDTDNRAPPIDSREFALNNLYNSCLENQSATTSMMSVALASLPLNPPSPIQNLLHQQNSPHLRDETSFSPTNHKLSHSTNQRNHLQLTRKPKHLRGPFYPQTFSRAGRVIQMLSLSLESATLNYQANIIPTSFLGFSPLEPQPSHPFELPSSSRNSHISPFMIILAWNVCGAGGTDFKRIFRDLVNLHHPSNVILIETRLSAARADSIIPTLGFDSFVKVDAMGFAGGIWVMWHSHLINITTLGSSFQEIHYLLKDILLFSKASVANSLTIKDILTDFSNASGLEINLSKSKLWFSPSTPASNKLSSWKTNLLSFSGRLQLIKSTTSALHSHIMQAIFLPLNIHNKIDKINRNFLWGHSHDTRKLHYVNWNTITQPKTLGGLAKYGQNLERNIHSKSYVRRSLDKGLSVFNLGLAWRIGNGLPINFWYDKWLPSGPIRSSISGPLSFDDSLMSVSSVLSNGSFDISIIFKLNIDSSGVDGKLGAGGVIRNVDGCFIAGFCKFIGSGSALQAEFWALQMGLQFAIDQGIKNLEIETDAISLTIHVHESASLKHWILLLGLHSGLFVEVGDEIWEHHLCSFSFIHGYFFDGGKDDILQSYRLLLDQEVEQVSLGWSDVTRVG</sequence>
<dbReference type="Gene3D" id="3.30.420.10">
    <property type="entry name" value="Ribonuclease H-like superfamily/Ribonuclease H"/>
    <property type="match status" value="1"/>
</dbReference>
<evidence type="ECO:0000313" key="4">
    <source>
        <dbReference type="Proteomes" id="UP000634136"/>
    </source>
</evidence>
<dbReference type="AlphaFoldDB" id="A0A834W3J5"/>
<comment type="caution">
    <text evidence="3">The sequence shown here is derived from an EMBL/GenBank/DDBJ whole genome shotgun (WGS) entry which is preliminary data.</text>
</comment>
<evidence type="ECO:0000313" key="3">
    <source>
        <dbReference type="EMBL" id="KAF7808252.1"/>
    </source>
</evidence>
<proteinExistence type="predicted"/>
<dbReference type="GO" id="GO:0004523">
    <property type="term" value="F:RNA-DNA hybrid ribonuclease activity"/>
    <property type="evidence" value="ECO:0007669"/>
    <property type="project" value="InterPro"/>
</dbReference>
<feature type="region of interest" description="Disordered" evidence="1">
    <location>
        <begin position="1"/>
        <end position="106"/>
    </location>
</feature>
<feature type="domain" description="RNase H type-1" evidence="2">
    <location>
        <begin position="604"/>
        <end position="671"/>
    </location>
</feature>
<dbReference type="EMBL" id="JAAIUW010000011">
    <property type="protein sequence ID" value="KAF7808252.1"/>
    <property type="molecule type" value="Genomic_DNA"/>
</dbReference>
<gene>
    <name evidence="3" type="ORF">G2W53_034995</name>
</gene>